<protein>
    <submittedName>
        <fullName evidence="8">Two component, sigma54 specific, transcriptional regulator, Fis family</fullName>
    </submittedName>
</protein>
<evidence type="ECO:0000313" key="8">
    <source>
        <dbReference type="EMBL" id="SMF69459.1"/>
    </source>
</evidence>
<dbReference type="OrthoDB" id="5289903at2"/>
<dbReference type="InterPro" id="IPR027417">
    <property type="entry name" value="P-loop_NTPase"/>
</dbReference>
<evidence type="ECO:0000313" key="9">
    <source>
        <dbReference type="Proteomes" id="UP000192907"/>
    </source>
</evidence>
<dbReference type="RefSeq" id="WP_132323985.1">
    <property type="nucleotide sequence ID" value="NZ_FWZT01000025.1"/>
</dbReference>
<dbReference type="CDD" id="cd00009">
    <property type="entry name" value="AAA"/>
    <property type="match status" value="1"/>
</dbReference>
<dbReference type="InterPro" id="IPR058031">
    <property type="entry name" value="AAA_lid_NorR"/>
</dbReference>
<dbReference type="PROSITE" id="PS00675">
    <property type="entry name" value="SIGMA54_INTERACT_1"/>
    <property type="match status" value="1"/>
</dbReference>
<accession>A0A1Y6CJS8</accession>
<dbReference type="SUPFAM" id="SSF46689">
    <property type="entry name" value="Homeodomain-like"/>
    <property type="match status" value="1"/>
</dbReference>
<keyword evidence="5" id="KW-0804">Transcription</keyword>
<dbReference type="PANTHER" id="PTHR32071">
    <property type="entry name" value="TRANSCRIPTIONAL REGULATORY PROTEIN"/>
    <property type="match status" value="1"/>
</dbReference>
<organism evidence="8 9">
    <name type="scientific">Pseudobacteriovorax antillogorgiicola</name>
    <dbReference type="NCBI Taxonomy" id="1513793"/>
    <lineage>
        <taxon>Bacteria</taxon>
        <taxon>Pseudomonadati</taxon>
        <taxon>Bdellovibrionota</taxon>
        <taxon>Oligoflexia</taxon>
        <taxon>Oligoflexales</taxon>
        <taxon>Pseudobacteriovoracaceae</taxon>
        <taxon>Pseudobacteriovorax</taxon>
    </lineage>
</organism>
<dbReference type="InterPro" id="IPR009057">
    <property type="entry name" value="Homeodomain-like_sf"/>
</dbReference>
<evidence type="ECO:0000256" key="4">
    <source>
        <dbReference type="ARBA" id="ARBA00023125"/>
    </source>
</evidence>
<dbReference type="GO" id="GO:0043565">
    <property type="term" value="F:sequence-specific DNA binding"/>
    <property type="evidence" value="ECO:0007669"/>
    <property type="project" value="InterPro"/>
</dbReference>
<dbReference type="InterPro" id="IPR025944">
    <property type="entry name" value="Sigma_54_int_dom_CS"/>
</dbReference>
<gene>
    <name evidence="8" type="ORF">SAMN06296036_12512</name>
</gene>
<dbReference type="Pfam" id="PF00158">
    <property type="entry name" value="Sigma54_activat"/>
    <property type="match status" value="1"/>
</dbReference>
<feature type="domain" description="Sigma-54 factor interaction" evidence="7">
    <location>
        <begin position="45"/>
        <end position="274"/>
    </location>
</feature>
<dbReference type="InterPro" id="IPR002078">
    <property type="entry name" value="Sigma_54_int"/>
</dbReference>
<proteinExistence type="predicted"/>
<dbReference type="SMART" id="SM00382">
    <property type="entry name" value="AAA"/>
    <property type="match status" value="1"/>
</dbReference>
<dbReference type="GO" id="GO:0006355">
    <property type="term" value="P:regulation of DNA-templated transcription"/>
    <property type="evidence" value="ECO:0007669"/>
    <property type="project" value="InterPro"/>
</dbReference>
<keyword evidence="1" id="KW-0547">Nucleotide-binding</keyword>
<keyword evidence="3" id="KW-0805">Transcription regulation</keyword>
<dbReference type="InterPro" id="IPR003593">
    <property type="entry name" value="AAA+_ATPase"/>
</dbReference>
<dbReference type="PROSITE" id="PS50045">
    <property type="entry name" value="SIGMA54_INTERACT_4"/>
    <property type="match status" value="1"/>
</dbReference>
<keyword evidence="9" id="KW-1185">Reference proteome</keyword>
<reference evidence="9" key="1">
    <citation type="submission" date="2017-04" db="EMBL/GenBank/DDBJ databases">
        <authorList>
            <person name="Varghese N."/>
            <person name="Submissions S."/>
        </authorList>
    </citation>
    <scope>NUCLEOTIDE SEQUENCE [LARGE SCALE GENOMIC DNA]</scope>
    <source>
        <strain evidence="9">RKEM611</strain>
    </source>
</reference>
<dbReference type="InterPro" id="IPR025662">
    <property type="entry name" value="Sigma_54_int_dom_ATP-bd_1"/>
</dbReference>
<evidence type="ECO:0000256" key="5">
    <source>
        <dbReference type="ARBA" id="ARBA00023163"/>
    </source>
</evidence>
<keyword evidence="4" id="KW-0238">DNA-binding</keyword>
<evidence type="ECO:0000256" key="6">
    <source>
        <dbReference type="SAM" id="MobiDB-lite"/>
    </source>
</evidence>
<dbReference type="EMBL" id="FWZT01000025">
    <property type="protein sequence ID" value="SMF69459.1"/>
    <property type="molecule type" value="Genomic_DNA"/>
</dbReference>
<name>A0A1Y6CJS8_9BACT</name>
<dbReference type="STRING" id="1513793.SAMN06296036_12512"/>
<evidence type="ECO:0000259" key="7">
    <source>
        <dbReference type="PROSITE" id="PS50045"/>
    </source>
</evidence>
<dbReference type="Gene3D" id="1.10.8.60">
    <property type="match status" value="1"/>
</dbReference>
<dbReference type="PROSITE" id="PS00688">
    <property type="entry name" value="SIGMA54_INTERACT_3"/>
    <property type="match status" value="1"/>
</dbReference>
<evidence type="ECO:0000256" key="2">
    <source>
        <dbReference type="ARBA" id="ARBA00022840"/>
    </source>
</evidence>
<dbReference type="Gene3D" id="1.10.10.60">
    <property type="entry name" value="Homeodomain-like"/>
    <property type="match status" value="1"/>
</dbReference>
<dbReference type="Gene3D" id="3.40.50.300">
    <property type="entry name" value="P-loop containing nucleotide triphosphate hydrolases"/>
    <property type="match status" value="1"/>
</dbReference>
<dbReference type="FunFam" id="3.40.50.300:FF:000006">
    <property type="entry name" value="DNA-binding transcriptional regulator NtrC"/>
    <property type="match status" value="1"/>
</dbReference>
<sequence>MNRVDPGNNAIAHPPSGDQKPSSDEYLAYVKSKQQEKKSRPSTEFIFADEKMMKIREVIHQIANANVPVLISGESGTGKEIVARMIHACSKRKEQSFVAVNCAALPPTLLESELFGFEKGSFTGANQQHQGKFEQATGGTLLLDEVTETDQNLQAKLLRALQESEIERIGGSGPIKIDTRIIATTNRDIAKTVTEGRFRQDLFYRLYVIHLEIPPLRERKKDIEVLTRHFLKSFSVQFKGQAASITADAMQKLVKYPWPGNVRELQNVIQRAVLMSNSNTITADEFVLEPKKADNNLEWVKHLPIGRKMREVETQFIIETLKNHNGNRTHSAKTLGISLRTLRNKINEFTIEGYEVPQPTSGKPL</sequence>
<dbReference type="Proteomes" id="UP000192907">
    <property type="component" value="Unassembled WGS sequence"/>
</dbReference>
<keyword evidence="2" id="KW-0067">ATP-binding</keyword>
<dbReference type="GO" id="GO:0005524">
    <property type="term" value="F:ATP binding"/>
    <property type="evidence" value="ECO:0007669"/>
    <property type="project" value="UniProtKB-KW"/>
</dbReference>
<dbReference type="Pfam" id="PF25601">
    <property type="entry name" value="AAA_lid_14"/>
    <property type="match status" value="1"/>
</dbReference>
<dbReference type="SUPFAM" id="SSF52540">
    <property type="entry name" value="P-loop containing nucleoside triphosphate hydrolases"/>
    <property type="match status" value="1"/>
</dbReference>
<dbReference type="Pfam" id="PF02954">
    <property type="entry name" value="HTH_8"/>
    <property type="match status" value="1"/>
</dbReference>
<dbReference type="PANTHER" id="PTHR32071:SF21">
    <property type="entry name" value="TRANSCRIPTIONAL REGULATORY PROTEIN FLGR"/>
    <property type="match status" value="1"/>
</dbReference>
<dbReference type="InterPro" id="IPR002197">
    <property type="entry name" value="HTH_Fis"/>
</dbReference>
<evidence type="ECO:0000256" key="1">
    <source>
        <dbReference type="ARBA" id="ARBA00022741"/>
    </source>
</evidence>
<dbReference type="AlphaFoldDB" id="A0A1Y6CJS8"/>
<evidence type="ECO:0000256" key="3">
    <source>
        <dbReference type="ARBA" id="ARBA00023015"/>
    </source>
</evidence>
<feature type="region of interest" description="Disordered" evidence="6">
    <location>
        <begin position="1"/>
        <end position="23"/>
    </location>
</feature>
<dbReference type="PRINTS" id="PR01590">
    <property type="entry name" value="HTHFIS"/>
</dbReference>